<evidence type="ECO:0000256" key="5">
    <source>
        <dbReference type="SAM" id="MobiDB-lite"/>
    </source>
</evidence>
<reference evidence="6" key="2">
    <citation type="submission" date="2025-08" db="UniProtKB">
        <authorList>
            <consortium name="Ensembl"/>
        </authorList>
    </citation>
    <scope>IDENTIFICATION</scope>
</reference>
<evidence type="ECO:0008006" key="7">
    <source>
        <dbReference type="Google" id="ProtNLM"/>
    </source>
</evidence>
<keyword evidence="3" id="KW-0378">Hydrolase</keyword>
<feature type="region of interest" description="Disordered" evidence="5">
    <location>
        <begin position="1"/>
        <end position="22"/>
    </location>
</feature>
<dbReference type="FunFam" id="3.40.630.20:FF:000004">
    <property type="entry name" value="Pyroglutamyl-peptidase I like"/>
    <property type="match status" value="1"/>
</dbReference>
<reference evidence="6" key="1">
    <citation type="submission" date="2019-03" db="EMBL/GenBank/DDBJ databases">
        <title>Genome sequencing and reference-guided assembly of Black Bengal Goat (Capra hircus).</title>
        <authorList>
            <person name="Siddiki A.Z."/>
            <person name="Baten A."/>
            <person name="Billah M."/>
            <person name="Alam M.A.U."/>
            <person name="Shawrob K.S.M."/>
            <person name="Saha S."/>
            <person name="Chowdhury M."/>
            <person name="Rahman A.H."/>
            <person name="Stear M."/>
            <person name="Miah G."/>
            <person name="Das G.B."/>
            <person name="Hossain M.M."/>
            <person name="Kumkum M."/>
            <person name="Islam M.S."/>
            <person name="Mollah A.M."/>
            <person name="Ahsan A."/>
            <person name="Tusar F."/>
            <person name="Khan M.K.I."/>
        </authorList>
    </citation>
    <scope>NUCLEOTIDE SEQUENCE [LARGE SCALE GENOMIC DNA]</scope>
</reference>
<evidence type="ECO:0000256" key="1">
    <source>
        <dbReference type="ARBA" id="ARBA00006641"/>
    </source>
</evidence>
<evidence type="ECO:0000256" key="4">
    <source>
        <dbReference type="ARBA" id="ARBA00022807"/>
    </source>
</evidence>
<sequence>MGPLDGVDALKRSSHHSDRELSKLGLGSDMDVELQTLQLPVDYREVKQRVTRIWKDLQPQFVVHVGVDPTAKAIFLEQCSKNRGYRDADIRGFRPECGMCLPDGPEVIASEVSMKAVSRRAAVQGVEVAFSRDAGRYVCDYAYYLSLHHGNGCAALIHVPPLSPRLPASLLGKALQVLIQEMLEEIEKRRAQNQKLSLCSSSRGEPTGGLLH</sequence>
<dbReference type="Pfam" id="PF01470">
    <property type="entry name" value="Peptidase_C15"/>
    <property type="match status" value="1"/>
</dbReference>
<dbReference type="Ensembl" id="ENSCHIT00010025331.1">
    <property type="protein sequence ID" value="ENSCHIP00010018078.1"/>
    <property type="gene ID" value="ENSCHIG00010013214.1"/>
</dbReference>
<evidence type="ECO:0000256" key="3">
    <source>
        <dbReference type="ARBA" id="ARBA00022801"/>
    </source>
</evidence>
<dbReference type="PANTHER" id="PTHR23402">
    <property type="entry name" value="PROTEASE FAMILY C15 PYROGLUTAMYL-PEPTIDASE I-RELATED"/>
    <property type="match status" value="1"/>
</dbReference>
<dbReference type="AlphaFoldDB" id="A0A8C2PDQ2"/>
<proteinExistence type="inferred from homology"/>
<keyword evidence="4" id="KW-0788">Thiol protease</keyword>
<evidence type="ECO:0000313" key="6">
    <source>
        <dbReference type="Ensembl" id="ENSCHIP00010018078.1"/>
    </source>
</evidence>
<protein>
    <recommendedName>
        <fullName evidence="7">Pyroglutamyl-peptidase I like</fullName>
    </recommendedName>
</protein>
<organism evidence="6">
    <name type="scientific">Capra hircus</name>
    <name type="common">Goat</name>
    <dbReference type="NCBI Taxonomy" id="9925"/>
    <lineage>
        <taxon>Eukaryota</taxon>
        <taxon>Metazoa</taxon>
        <taxon>Chordata</taxon>
        <taxon>Craniata</taxon>
        <taxon>Vertebrata</taxon>
        <taxon>Euteleostomi</taxon>
        <taxon>Mammalia</taxon>
        <taxon>Eutheria</taxon>
        <taxon>Laurasiatheria</taxon>
        <taxon>Artiodactyla</taxon>
        <taxon>Ruminantia</taxon>
        <taxon>Pecora</taxon>
        <taxon>Bovidae</taxon>
        <taxon>Caprinae</taxon>
        <taxon>Capra</taxon>
    </lineage>
</organism>
<dbReference type="InterPro" id="IPR016125">
    <property type="entry name" value="Peptidase_C15-like"/>
</dbReference>
<comment type="similarity">
    <text evidence="1">Belongs to the peptidase C15 family.</text>
</comment>
<dbReference type="PANTHER" id="PTHR23402:SF15">
    <property type="entry name" value="PYROGLUTAMYL-PEPTIDASE 1-LIKE PROTEIN"/>
    <property type="match status" value="1"/>
</dbReference>
<keyword evidence="2" id="KW-0645">Protease</keyword>
<dbReference type="Gene3D" id="3.40.630.20">
    <property type="entry name" value="Peptidase C15, pyroglutamyl peptidase I-like"/>
    <property type="match status" value="1"/>
</dbReference>
<dbReference type="InterPro" id="IPR036440">
    <property type="entry name" value="Peptidase_C15-like_sf"/>
</dbReference>
<dbReference type="GO" id="GO:0008234">
    <property type="term" value="F:cysteine-type peptidase activity"/>
    <property type="evidence" value="ECO:0007669"/>
    <property type="project" value="UniProtKB-KW"/>
</dbReference>
<evidence type="ECO:0000256" key="2">
    <source>
        <dbReference type="ARBA" id="ARBA00022670"/>
    </source>
</evidence>
<name>A0A8C2PDQ2_CAPHI</name>
<dbReference type="SUPFAM" id="SSF53182">
    <property type="entry name" value="Pyrrolidone carboxyl peptidase (pyroglutamate aminopeptidase)"/>
    <property type="match status" value="1"/>
</dbReference>
<dbReference type="GO" id="GO:0006508">
    <property type="term" value="P:proteolysis"/>
    <property type="evidence" value="ECO:0007669"/>
    <property type="project" value="UniProtKB-KW"/>
</dbReference>
<feature type="compositionally biased region" description="Basic and acidic residues" evidence="5">
    <location>
        <begin position="8"/>
        <end position="22"/>
    </location>
</feature>
<accession>A0A8C2PDQ2</accession>